<proteinExistence type="predicted"/>
<dbReference type="OrthoDB" id="8096613at2"/>
<evidence type="ECO:0000313" key="3">
    <source>
        <dbReference type="Proteomes" id="UP000242447"/>
    </source>
</evidence>
<organism evidence="2 3">
    <name type="scientific">Ketogulonicigenium robustum</name>
    <dbReference type="NCBI Taxonomy" id="92947"/>
    <lineage>
        <taxon>Bacteria</taxon>
        <taxon>Pseudomonadati</taxon>
        <taxon>Pseudomonadota</taxon>
        <taxon>Alphaproteobacteria</taxon>
        <taxon>Rhodobacterales</taxon>
        <taxon>Roseobacteraceae</taxon>
        <taxon>Ketogulonicigenium</taxon>
    </lineage>
</organism>
<sequence>MALTHAIASSLPASRGFFARIVLALRVRQERRHLAELDDALLADIGLTRTQVQDEAKRTMWDLPYQRSPR</sequence>
<dbReference type="InterPro" id="IPR009506">
    <property type="entry name" value="YjiS-like"/>
</dbReference>
<dbReference type="RefSeq" id="WP_085786623.1">
    <property type="nucleotide sequence ID" value="NZ_CP019937.1"/>
</dbReference>
<accession>A0A1W6P106</accession>
<keyword evidence="3" id="KW-1185">Reference proteome</keyword>
<dbReference type="Proteomes" id="UP000242447">
    <property type="component" value="Chromosome"/>
</dbReference>
<name>A0A1W6P106_9RHOB</name>
<evidence type="ECO:0000313" key="2">
    <source>
        <dbReference type="EMBL" id="ARO15196.1"/>
    </source>
</evidence>
<evidence type="ECO:0000259" key="1">
    <source>
        <dbReference type="Pfam" id="PF06568"/>
    </source>
</evidence>
<dbReference type="Pfam" id="PF06568">
    <property type="entry name" value="YjiS-like"/>
    <property type="match status" value="1"/>
</dbReference>
<dbReference type="KEGG" id="kro:BVG79_01854"/>
<dbReference type="STRING" id="92947.BVG79_01854"/>
<feature type="domain" description="YjiS-like" evidence="1">
    <location>
        <begin position="18"/>
        <end position="52"/>
    </location>
</feature>
<protein>
    <recommendedName>
        <fullName evidence="1">YjiS-like domain-containing protein</fullName>
    </recommendedName>
</protein>
<gene>
    <name evidence="2" type="ORF">BVG79_01854</name>
</gene>
<reference evidence="2 3" key="1">
    <citation type="submission" date="2017-02" db="EMBL/GenBank/DDBJ databases">
        <title>Ketogulonicigenium robustum SPU B003 Genome sequencing and assembly.</title>
        <authorList>
            <person name="Li Y."/>
            <person name="Liu L."/>
            <person name="Wang C."/>
            <person name="Zhang M."/>
            <person name="Zhang T."/>
            <person name="Zhang Y."/>
        </authorList>
    </citation>
    <scope>NUCLEOTIDE SEQUENCE [LARGE SCALE GENOMIC DNA]</scope>
    <source>
        <strain evidence="2 3">SPU_B003</strain>
    </source>
</reference>
<dbReference type="AlphaFoldDB" id="A0A1W6P106"/>
<dbReference type="EMBL" id="CP019937">
    <property type="protein sequence ID" value="ARO15196.1"/>
    <property type="molecule type" value="Genomic_DNA"/>
</dbReference>